<dbReference type="InterPro" id="IPR037010">
    <property type="entry name" value="VitB12-dep_Met_synth_activ_sf"/>
</dbReference>
<proteinExistence type="predicted"/>
<accession>A0A3E2B0P8</accession>
<evidence type="ECO:0008006" key="3">
    <source>
        <dbReference type="Google" id="ProtNLM"/>
    </source>
</evidence>
<dbReference type="RefSeq" id="WP_117142973.1">
    <property type="nucleotide sequence ID" value="NZ_CAKXKJ010000001.1"/>
</dbReference>
<dbReference type="GeneID" id="97996381"/>
<reference evidence="1 2" key="1">
    <citation type="submission" date="2018-07" db="EMBL/GenBank/DDBJ databases">
        <title>GABA Modulating Bacteria of the Human Gut Microbiota.</title>
        <authorList>
            <person name="Strandwitz P."/>
            <person name="Kim K.H."/>
            <person name="Terekhova D."/>
            <person name="Liu J.K."/>
            <person name="Sharma A."/>
            <person name="Levering J."/>
            <person name="Mcdonald D."/>
            <person name="Dietrich D."/>
            <person name="Ramadhar T.R."/>
            <person name="Lekbua A."/>
            <person name="Mroue N."/>
            <person name="Liston C."/>
            <person name="Stewart E.J."/>
            <person name="Dubin M.J."/>
            <person name="Zengler K."/>
            <person name="Knight R."/>
            <person name="Gilbert J.A."/>
            <person name="Clardy J."/>
            <person name="Lewis K."/>
        </authorList>
    </citation>
    <scope>NUCLEOTIDE SEQUENCE [LARGE SCALE GENOMIC DNA]</scope>
    <source>
        <strain evidence="1 2">KLE1738</strain>
    </source>
</reference>
<dbReference type="OrthoDB" id="9816190at2"/>
<dbReference type="Gene3D" id="3.40.109.40">
    <property type="match status" value="1"/>
</dbReference>
<dbReference type="Proteomes" id="UP000260649">
    <property type="component" value="Unassembled WGS sequence"/>
</dbReference>
<name>A0A3E2B0P8_9FIRM</name>
<protein>
    <recommendedName>
        <fullName evidence="3">Vitamin B12 dependent methionine synthase activation subunit</fullName>
    </recommendedName>
</protein>
<dbReference type="SUPFAM" id="SSF56507">
    <property type="entry name" value="Methionine synthase activation domain-like"/>
    <property type="match status" value="1"/>
</dbReference>
<sequence length="214" mass="23412">MRLDQREIARYLGAAGKPLWPEAAAWARDCQRELEGTVTPRLLGRRLSLSLFAGESRDLDWHLRHCTQGVLFAVTLGAETDRLLRRWSVQSMAKAAVGQAVCAVWLDDLCAAYCAGLLPQLGAGEFLTPPFSPGYGDWSLAAQDRVLDLLQAPKRIGLTLTEGGMLVPEKSITALVGISDRPEEACGQKCMRCNKTDCPFRSAPEGEEERGVVL</sequence>
<keyword evidence="2" id="KW-1185">Reference proteome</keyword>
<evidence type="ECO:0000313" key="2">
    <source>
        <dbReference type="Proteomes" id="UP000260649"/>
    </source>
</evidence>
<organism evidence="1 2">
    <name type="scientific">Evtepia gabavorous</name>
    <dbReference type="NCBI Taxonomy" id="2211183"/>
    <lineage>
        <taxon>Bacteria</taxon>
        <taxon>Bacillati</taxon>
        <taxon>Bacillota</taxon>
        <taxon>Clostridia</taxon>
        <taxon>Eubacteriales</taxon>
        <taxon>Evtepia</taxon>
    </lineage>
</organism>
<gene>
    <name evidence="1" type="ORF">DV520_11625</name>
</gene>
<dbReference type="EMBL" id="QQRQ01000040">
    <property type="protein sequence ID" value="RFT05628.1"/>
    <property type="molecule type" value="Genomic_DNA"/>
</dbReference>
<dbReference type="AlphaFoldDB" id="A0A3E2B0P8"/>
<evidence type="ECO:0000313" key="1">
    <source>
        <dbReference type="EMBL" id="RFT05628.1"/>
    </source>
</evidence>
<comment type="caution">
    <text evidence="1">The sequence shown here is derived from an EMBL/GenBank/DDBJ whole genome shotgun (WGS) entry which is preliminary data.</text>
</comment>
<dbReference type="GO" id="GO:0008705">
    <property type="term" value="F:methionine synthase activity"/>
    <property type="evidence" value="ECO:0007669"/>
    <property type="project" value="InterPro"/>
</dbReference>